<keyword evidence="3" id="KW-0560">Oxidoreductase</keyword>
<dbReference type="Proteomes" id="UP000475214">
    <property type="component" value="Unassembled WGS sequence"/>
</dbReference>
<comment type="caution">
    <text evidence="3">The sequence shown here is derived from an EMBL/GenBank/DDBJ whole genome shotgun (WGS) entry which is preliminary data.</text>
</comment>
<dbReference type="PROSITE" id="PS50902">
    <property type="entry name" value="FLAVODOXIN_LIKE"/>
    <property type="match status" value="1"/>
</dbReference>
<dbReference type="PANTHER" id="PTHR30546">
    <property type="entry name" value="FLAVODOXIN-RELATED PROTEIN WRBA-RELATED"/>
    <property type="match status" value="1"/>
</dbReference>
<dbReference type="InterPro" id="IPR005025">
    <property type="entry name" value="FMN_Rdtase-like_dom"/>
</dbReference>
<dbReference type="Pfam" id="PF03358">
    <property type="entry name" value="FMN_red"/>
    <property type="match status" value="1"/>
</dbReference>
<dbReference type="AlphaFoldDB" id="A0A6L9S7M8"/>
<protein>
    <submittedName>
        <fullName evidence="3">NAD(P)H:quinone oxidoreductase</fullName>
        <ecNumber evidence="3">1.6.5.2</ecNumber>
    </submittedName>
</protein>
<reference evidence="3 4" key="1">
    <citation type="submission" date="2020-02" db="EMBL/GenBank/DDBJ databases">
        <authorList>
            <person name="Li X.-J."/>
            <person name="Han X.-M."/>
        </authorList>
    </citation>
    <scope>NUCLEOTIDE SEQUENCE [LARGE SCALE GENOMIC DNA]</scope>
    <source>
        <strain evidence="3 4">CCTCC AB 2017055</strain>
    </source>
</reference>
<evidence type="ECO:0000259" key="2">
    <source>
        <dbReference type="PROSITE" id="PS50902"/>
    </source>
</evidence>
<dbReference type="GO" id="GO:0010181">
    <property type="term" value="F:FMN binding"/>
    <property type="evidence" value="ECO:0007669"/>
    <property type="project" value="InterPro"/>
</dbReference>
<dbReference type="NCBIfam" id="NF002999">
    <property type="entry name" value="PRK03767.1"/>
    <property type="match status" value="1"/>
</dbReference>
<dbReference type="InterPro" id="IPR029039">
    <property type="entry name" value="Flavoprotein-like_sf"/>
</dbReference>
<sequence length="224" mass="23935">MPNRHRRENSHVSTAEARIAIVYYSSTGNVHRLAQAFADGAADAGAEVRLRRVDELAPDAAIDSNPDWRAHLDATAHIKPASLDDLLWANGYAFGTPTRYGNVSSQLRQFLDTTGGLWQAGKLANKPATGFTSSHFAHGGQESTLLSLYNTLCHWGAIVLPTGYVDYEVAAAAGGNPYGVSCVEEQADDDDYLKAVLEAARHQGGRLAETATVLSSLTNRPAAA</sequence>
<dbReference type="NCBIfam" id="TIGR01755">
    <property type="entry name" value="flav_wrbA"/>
    <property type="match status" value="1"/>
</dbReference>
<dbReference type="InterPro" id="IPR008254">
    <property type="entry name" value="Flavodoxin/NO_synth"/>
</dbReference>
<dbReference type="InterPro" id="IPR010089">
    <property type="entry name" value="Flavoprotein_WrbA-like"/>
</dbReference>
<evidence type="ECO:0000313" key="4">
    <source>
        <dbReference type="Proteomes" id="UP000475214"/>
    </source>
</evidence>
<dbReference type="PANTHER" id="PTHR30546:SF23">
    <property type="entry name" value="FLAVOPROTEIN-LIKE PROTEIN YCP4-RELATED"/>
    <property type="match status" value="1"/>
</dbReference>
<dbReference type="SUPFAM" id="SSF52218">
    <property type="entry name" value="Flavoproteins"/>
    <property type="match status" value="1"/>
</dbReference>
<dbReference type="FunFam" id="3.40.50.360:FF:000001">
    <property type="entry name" value="NAD(P)H dehydrogenase (Quinone) FQR1-like"/>
    <property type="match status" value="1"/>
</dbReference>
<dbReference type="EMBL" id="JAAGOA010000008">
    <property type="protein sequence ID" value="NEE01099.1"/>
    <property type="molecule type" value="Genomic_DNA"/>
</dbReference>
<evidence type="ECO:0000256" key="1">
    <source>
        <dbReference type="ARBA" id="ARBA00006961"/>
    </source>
</evidence>
<accession>A0A6L9S7M8</accession>
<dbReference type="GO" id="GO:0016020">
    <property type="term" value="C:membrane"/>
    <property type="evidence" value="ECO:0007669"/>
    <property type="project" value="TreeGrafter"/>
</dbReference>
<dbReference type="Gene3D" id="3.40.50.360">
    <property type="match status" value="1"/>
</dbReference>
<feature type="domain" description="Flavodoxin-like" evidence="2">
    <location>
        <begin position="19"/>
        <end position="208"/>
    </location>
</feature>
<name>A0A6L9S7M8_9ACTN</name>
<proteinExistence type="inferred from homology"/>
<gene>
    <name evidence="3" type="primary">wrbA</name>
    <name evidence="3" type="ORF">G1H10_13065</name>
</gene>
<organism evidence="3 4">
    <name type="scientific">Phytoactinopolyspora halotolerans</name>
    <dbReference type="NCBI Taxonomy" id="1981512"/>
    <lineage>
        <taxon>Bacteria</taxon>
        <taxon>Bacillati</taxon>
        <taxon>Actinomycetota</taxon>
        <taxon>Actinomycetes</taxon>
        <taxon>Jiangellales</taxon>
        <taxon>Jiangellaceae</taxon>
        <taxon>Phytoactinopolyspora</taxon>
    </lineage>
</organism>
<dbReference type="GO" id="GO:0003955">
    <property type="term" value="F:NAD(P)H dehydrogenase (quinone) activity"/>
    <property type="evidence" value="ECO:0007669"/>
    <property type="project" value="UniProtKB-EC"/>
</dbReference>
<comment type="similarity">
    <text evidence="1">Belongs to the WrbA family.</text>
</comment>
<dbReference type="EC" id="1.6.5.2" evidence="3"/>
<keyword evidence="4" id="KW-1185">Reference proteome</keyword>
<evidence type="ECO:0000313" key="3">
    <source>
        <dbReference type="EMBL" id="NEE01099.1"/>
    </source>
</evidence>